<accession>A0ABS4GP12</accession>
<keyword evidence="2" id="KW-1185">Reference proteome</keyword>
<sequence length="35" mass="4128">MEQVILAQNGDEEAFRKLIEESKSMLYCTAFLYKK</sequence>
<reference evidence="1 2" key="1">
    <citation type="submission" date="2021-03" db="EMBL/GenBank/DDBJ databases">
        <title>Genomic Encyclopedia of Type Strains, Phase IV (KMG-IV): sequencing the most valuable type-strain genomes for metagenomic binning, comparative biology and taxonomic classification.</title>
        <authorList>
            <person name="Goeker M."/>
        </authorList>
    </citation>
    <scope>NUCLEOTIDE SEQUENCE [LARGE SCALE GENOMIC DNA]</scope>
    <source>
        <strain evidence="1 2">DSM 24738</strain>
    </source>
</reference>
<gene>
    <name evidence="1" type="ORF">J2Z37_002004</name>
</gene>
<organism evidence="1 2">
    <name type="scientific">Ammoniphilus resinae</name>
    <dbReference type="NCBI Taxonomy" id="861532"/>
    <lineage>
        <taxon>Bacteria</taxon>
        <taxon>Bacillati</taxon>
        <taxon>Bacillota</taxon>
        <taxon>Bacilli</taxon>
        <taxon>Bacillales</taxon>
        <taxon>Paenibacillaceae</taxon>
        <taxon>Aneurinibacillus group</taxon>
        <taxon>Ammoniphilus</taxon>
    </lineage>
</organism>
<evidence type="ECO:0000313" key="2">
    <source>
        <dbReference type="Proteomes" id="UP001519343"/>
    </source>
</evidence>
<protein>
    <submittedName>
        <fullName evidence="1">Uncharacterized protein</fullName>
    </submittedName>
</protein>
<comment type="caution">
    <text evidence="1">The sequence shown here is derived from an EMBL/GenBank/DDBJ whole genome shotgun (WGS) entry which is preliminary data.</text>
</comment>
<name>A0ABS4GP12_9BACL</name>
<dbReference type="EMBL" id="JAGGKT010000004">
    <property type="protein sequence ID" value="MBP1932003.1"/>
    <property type="molecule type" value="Genomic_DNA"/>
</dbReference>
<evidence type="ECO:0000313" key="1">
    <source>
        <dbReference type="EMBL" id="MBP1932003.1"/>
    </source>
</evidence>
<dbReference type="Proteomes" id="UP001519343">
    <property type="component" value="Unassembled WGS sequence"/>
</dbReference>
<proteinExistence type="predicted"/>